<evidence type="ECO:0008006" key="3">
    <source>
        <dbReference type="Google" id="ProtNLM"/>
    </source>
</evidence>
<dbReference type="EMBL" id="ATFC01000009">
    <property type="protein sequence ID" value="EPF46219.1"/>
    <property type="molecule type" value="Genomic_DNA"/>
</dbReference>
<gene>
    <name evidence="1" type="ORF">HMPREF1222_01731</name>
</gene>
<organism evidence="1 2">
    <name type="scientific">Treponema vincentii F0403</name>
    <dbReference type="NCBI Taxonomy" id="1125702"/>
    <lineage>
        <taxon>Bacteria</taxon>
        <taxon>Pseudomonadati</taxon>
        <taxon>Spirochaetota</taxon>
        <taxon>Spirochaetia</taxon>
        <taxon>Spirochaetales</taxon>
        <taxon>Treponemataceae</taxon>
        <taxon>Treponema</taxon>
    </lineage>
</organism>
<sequence length="75" mass="8397">MSYETVINQVKMLPEPLLVSVSAFIKLLEAEQNCGVTENYTKQTKPKDKQAFFALAGKIHLDQDAVTELREASLI</sequence>
<dbReference type="HOGENOM" id="CLU_199891_0_0_12"/>
<dbReference type="GeneID" id="301461872"/>
<dbReference type="PATRIC" id="fig|1125702.3.peg.1789"/>
<name>S3MB40_9SPIR</name>
<comment type="caution">
    <text evidence="1">The sequence shown here is derived from an EMBL/GenBank/DDBJ whole genome shotgun (WGS) entry which is preliminary data.</text>
</comment>
<accession>S3MB40</accession>
<protein>
    <recommendedName>
        <fullName evidence="3">DUF2281 domain-containing protein</fullName>
    </recommendedName>
</protein>
<dbReference type="RefSeq" id="WP_016519064.1">
    <property type="nucleotide sequence ID" value="NZ_KE332512.1"/>
</dbReference>
<dbReference type="AlphaFoldDB" id="S3MB40"/>
<evidence type="ECO:0000313" key="2">
    <source>
        <dbReference type="Proteomes" id="UP000014605"/>
    </source>
</evidence>
<proteinExistence type="predicted"/>
<keyword evidence="2" id="KW-1185">Reference proteome</keyword>
<dbReference type="Proteomes" id="UP000014605">
    <property type="component" value="Unassembled WGS sequence"/>
</dbReference>
<reference evidence="1 2" key="1">
    <citation type="submission" date="2013-04" db="EMBL/GenBank/DDBJ databases">
        <title>The Genome Sequence of Treponema vincentii F0403.</title>
        <authorList>
            <consortium name="The Broad Institute Genomics Platform"/>
            <person name="Earl A."/>
            <person name="Ward D."/>
            <person name="Feldgarden M."/>
            <person name="Gevers D."/>
            <person name="Leonetti C."/>
            <person name="Izard J."/>
            <person name="Walker B."/>
            <person name="Young S."/>
            <person name="Zeng Q."/>
            <person name="Gargeya S."/>
            <person name="Fitzgerald M."/>
            <person name="Haas B."/>
            <person name="Abouelleil A."/>
            <person name="Allen A.W."/>
            <person name="Alvarado L."/>
            <person name="Arachchi H.M."/>
            <person name="Berlin A.M."/>
            <person name="Chapman S.B."/>
            <person name="Gainer-Dewar J."/>
            <person name="Goldberg J."/>
            <person name="Griggs A."/>
            <person name="Gujja S."/>
            <person name="Hansen M."/>
            <person name="Howarth C."/>
            <person name="Imamovic A."/>
            <person name="Ireland A."/>
            <person name="Larimer J."/>
            <person name="McCowan C."/>
            <person name="Murphy C."/>
            <person name="Pearson M."/>
            <person name="Poon T.W."/>
            <person name="Priest M."/>
            <person name="Roberts A."/>
            <person name="Saif S."/>
            <person name="Shea T."/>
            <person name="Sisk P."/>
            <person name="Sykes S."/>
            <person name="Wortman J."/>
            <person name="Nusbaum C."/>
            <person name="Birren B."/>
        </authorList>
    </citation>
    <scope>NUCLEOTIDE SEQUENCE [LARGE SCALE GENOMIC DNA]</scope>
    <source>
        <strain evidence="1 2">F0403</strain>
    </source>
</reference>
<evidence type="ECO:0000313" key="1">
    <source>
        <dbReference type="EMBL" id="EPF46219.1"/>
    </source>
</evidence>